<dbReference type="PANTHER" id="PTHR43625">
    <property type="entry name" value="AFLATOXIN B1 ALDEHYDE REDUCTASE"/>
    <property type="match status" value="1"/>
</dbReference>
<dbReference type="CDD" id="cd19077">
    <property type="entry name" value="AKR_AKR8A1-2"/>
    <property type="match status" value="1"/>
</dbReference>
<accession>A0ABR0SEK6</accession>
<keyword evidence="1" id="KW-0560">Oxidoreductase</keyword>
<dbReference type="EMBL" id="JAVFKD010000014">
    <property type="protein sequence ID" value="KAK5990569.1"/>
    <property type="molecule type" value="Genomic_DNA"/>
</dbReference>
<evidence type="ECO:0000313" key="3">
    <source>
        <dbReference type="EMBL" id="KAK5990569.1"/>
    </source>
</evidence>
<dbReference type="Gene3D" id="3.20.20.100">
    <property type="entry name" value="NADP-dependent oxidoreductase domain"/>
    <property type="match status" value="1"/>
</dbReference>
<protein>
    <submittedName>
        <fullName evidence="3">Pyridoxal reductase</fullName>
    </submittedName>
</protein>
<evidence type="ECO:0000256" key="1">
    <source>
        <dbReference type="ARBA" id="ARBA00023002"/>
    </source>
</evidence>
<dbReference type="SUPFAM" id="SSF51430">
    <property type="entry name" value="NAD(P)-linked oxidoreductase"/>
    <property type="match status" value="1"/>
</dbReference>
<dbReference type="Pfam" id="PF00248">
    <property type="entry name" value="Aldo_ket_red"/>
    <property type="match status" value="1"/>
</dbReference>
<comment type="caution">
    <text evidence="3">The sequence shown here is derived from an EMBL/GenBank/DDBJ whole genome shotgun (WGS) entry which is preliminary data.</text>
</comment>
<name>A0ABR0SEK6_9HYPO</name>
<dbReference type="PANTHER" id="PTHR43625:SF78">
    <property type="entry name" value="PYRIDOXAL REDUCTASE-RELATED"/>
    <property type="match status" value="1"/>
</dbReference>
<reference evidence="3 4" key="1">
    <citation type="submission" date="2024-01" db="EMBL/GenBank/DDBJ databases">
        <title>Complete genome of Cladobotryum mycophilum ATHUM6906.</title>
        <authorList>
            <person name="Christinaki A.C."/>
            <person name="Myridakis A.I."/>
            <person name="Kouvelis V.N."/>
        </authorList>
    </citation>
    <scope>NUCLEOTIDE SEQUENCE [LARGE SCALE GENOMIC DNA]</scope>
    <source>
        <strain evidence="3 4">ATHUM6906</strain>
    </source>
</reference>
<gene>
    <name evidence="3" type="ORF">PT974_08838</name>
</gene>
<dbReference type="Proteomes" id="UP001338125">
    <property type="component" value="Unassembled WGS sequence"/>
</dbReference>
<sequence length="316" mass="34175">MTTILGKEVGPIGFGLMAIDALKAALNNGLTLWNGGEFYGTPEYNSMTLLKAYFTKYPEDADKVTLVVKGGTSLVTSKPDGSPENIRRSLDAIIDQLGGTKKLDLFNCARRDPNVPLEVTFGVIQKEYVDTGKLGGIALSECREETIHEAVKHAKIDLVEIELSLFTPDVLTNGVAAACAKYDIPMLGYSPVGKGMLAGRFKDPSNTKELGMLASFPRFQGEAFEHNYKLVTQVEAIAKEKGCTSAQIAISWVQNLGDKPELPAIIPIPGATTVARVEENSKLIKLTAEEMKKLDDLAANFETVGARYPAHVPINT</sequence>
<feature type="domain" description="NADP-dependent oxidoreductase" evidence="2">
    <location>
        <begin position="18"/>
        <end position="297"/>
    </location>
</feature>
<dbReference type="InterPro" id="IPR023210">
    <property type="entry name" value="NADP_OxRdtase_dom"/>
</dbReference>
<evidence type="ECO:0000313" key="4">
    <source>
        <dbReference type="Proteomes" id="UP001338125"/>
    </source>
</evidence>
<dbReference type="InterPro" id="IPR036812">
    <property type="entry name" value="NAD(P)_OxRdtase_dom_sf"/>
</dbReference>
<proteinExistence type="predicted"/>
<evidence type="ECO:0000259" key="2">
    <source>
        <dbReference type="Pfam" id="PF00248"/>
    </source>
</evidence>
<keyword evidence="4" id="KW-1185">Reference proteome</keyword>
<organism evidence="3 4">
    <name type="scientific">Cladobotryum mycophilum</name>
    <dbReference type="NCBI Taxonomy" id="491253"/>
    <lineage>
        <taxon>Eukaryota</taxon>
        <taxon>Fungi</taxon>
        <taxon>Dikarya</taxon>
        <taxon>Ascomycota</taxon>
        <taxon>Pezizomycotina</taxon>
        <taxon>Sordariomycetes</taxon>
        <taxon>Hypocreomycetidae</taxon>
        <taxon>Hypocreales</taxon>
        <taxon>Hypocreaceae</taxon>
        <taxon>Cladobotryum</taxon>
    </lineage>
</organism>
<dbReference type="InterPro" id="IPR050791">
    <property type="entry name" value="Aldo-Keto_reductase"/>
</dbReference>